<evidence type="ECO:0000313" key="2">
    <source>
        <dbReference type="Proteomes" id="UP001303115"/>
    </source>
</evidence>
<evidence type="ECO:0000313" key="1">
    <source>
        <dbReference type="EMBL" id="KAK4032670.1"/>
    </source>
</evidence>
<dbReference type="Pfam" id="PF12311">
    <property type="entry name" value="DUF3632"/>
    <property type="match status" value="1"/>
</dbReference>
<name>A0AAN6SMK8_9PEZI</name>
<dbReference type="InterPro" id="IPR022085">
    <property type="entry name" value="OpdG"/>
</dbReference>
<comment type="caution">
    <text evidence="1">The sequence shown here is derived from an EMBL/GenBank/DDBJ whole genome shotgun (WGS) entry which is preliminary data.</text>
</comment>
<sequence length="290" mass="32729">MADNANGLAQLELIRRRELSEQETDILQAFGLAMRPRVPGAAADAAGRLDALCPPLKSDQEARDYIWGVWEVLFYIAASADVPDQVHFSLLAVLQELMQKTRGQLKGDEQRVWGDMYNIATCFDVHYRDPGYEEAERTEQFAQNWYKLAIFGARALAARILGPYNELMLTIRFGLEEDLNARPVAEMMQAEWSVKLACAWLAYGSAMPLLRWAQENLDDGNVEHKTNSFAPGPLYHGPAIVCFERWQFWLYRLDELASQESGLGQETRQSALDATKAMEEAGEALASFWS</sequence>
<dbReference type="Proteomes" id="UP001303115">
    <property type="component" value="Unassembled WGS sequence"/>
</dbReference>
<dbReference type="AlphaFoldDB" id="A0AAN6SMK8"/>
<dbReference type="EMBL" id="MU854585">
    <property type="protein sequence ID" value="KAK4032670.1"/>
    <property type="molecule type" value="Genomic_DNA"/>
</dbReference>
<gene>
    <name evidence="1" type="ORF">C8A01DRAFT_40881</name>
</gene>
<keyword evidence="2" id="KW-1185">Reference proteome</keyword>
<dbReference type="PANTHER" id="PTHR38797">
    <property type="entry name" value="NUCLEAR PORE COMPLEX PROTEIN NUP85-RELATED"/>
    <property type="match status" value="1"/>
</dbReference>
<organism evidence="1 2">
    <name type="scientific">Parachaetomium inaequale</name>
    <dbReference type="NCBI Taxonomy" id="2588326"/>
    <lineage>
        <taxon>Eukaryota</taxon>
        <taxon>Fungi</taxon>
        <taxon>Dikarya</taxon>
        <taxon>Ascomycota</taxon>
        <taxon>Pezizomycotina</taxon>
        <taxon>Sordariomycetes</taxon>
        <taxon>Sordariomycetidae</taxon>
        <taxon>Sordariales</taxon>
        <taxon>Chaetomiaceae</taxon>
        <taxon>Parachaetomium</taxon>
    </lineage>
</organism>
<proteinExistence type="predicted"/>
<dbReference type="PANTHER" id="PTHR38797:SF4">
    <property type="entry name" value="NUCLEAR PORE COMPLEX PROTEIN NUP85"/>
    <property type="match status" value="1"/>
</dbReference>
<dbReference type="InterPro" id="IPR053204">
    <property type="entry name" value="Oxopyrrolidines_Biosynth-assoc"/>
</dbReference>
<protein>
    <submittedName>
        <fullName evidence="1">Uncharacterized protein</fullName>
    </submittedName>
</protein>
<accession>A0AAN6SMK8</accession>
<reference evidence="2" key="1">
    <citation type="journal article" date="2023" name="Mol. Phylogenet. Evol.">
        <title>Genome-scale phylogeny and comparative genomics of the fungal order Sordariales.</title>
        <authorList>
            <person name="Hensen N."/>
            <person name="Bonometti L."/>
            <person name="Westerberg I."/>
            <person name="Brannstrom I.O."/>
            <person name="Guillou S."/>
            <person name="Cros-Aarteil S."/>
            <person name="Calhoun S."/>
            <person name="Haridas S."/>
            <person name="Kuo A."/>
            <person name="Mondo S."/>
            <person name="Pangilinan J."/>
            <person name="Riley R."/>
            <person name="LaButti K."/>
            <person name="Andreopoulos B."/>
            <person name="Lipzen A."/>
            <person name="Chen C."/>
            <person name="Yan M."/>
            <person name="Daum C."/>
            <person name="Ng V."/>
            <person name="Clum A."/>
            <person name="Steindorff A."/>
            <person name="Ohm R.A."/>
            <person name="Martin F."/>
            <person name="Silar P."/>
            <person name="Natvig D.O."/>
            <person name="Lalanne C."/>
            <person name="Gautier V."/>
            <person name="Ament-Velasquez S.L."/>
            <person name="Kruys A."/>
            <person name="Hutchinson M.I."/>
            <person name="Powell A.J."/>
            <person name="Barry K."/>
            <person name="Miller A.N."/>
            <person name="Grigoriev I.V."/>
            <person name="Debuchy R."/>
            <person name="Gladieux P."/>
            <person name="Hiltunen Thoren M."/>
            <person name="Johannesson H."/>
        </authorList>
    </citation>
    <scope>NUCLEOTIDE SEQUENCE [LARGE SCALE GENOMIC DNA]</scope>
    <source>
        <strain evidence="2">CBS 284.82</strain>
    </source>
</reference>